<sequence length="445" mass="50782">MKRIVVLYLLIPLFLFCYNLTAQKKQDVLKKPSKIEVKKIDGQYNFFVNGEKFEIRGVGINYADGHDFEALHKAGGNAFRTWTVKNAEEELAAAEKYGFMVAMGISIGKELYGFDYNDKRAVAKQFKKVKAIIKKYKNHPNVLCWVVGNELNLLFNKNGTLRPVNPKVYDAMADIVDFIHKEDPNHPVTITFAGVIKEHLKGAMERCPQIDIVSVQVYGDLENVEERMKNTGIQKPYMVTEFGPMGFWEMPKTEWNREIEETSGPKADGILYRIQKGLKNNNSGKCLGGFAFEWGQKQERTPTWYGMFHKDGSQTETIDNLTKLWTGKYPENRAPRVDSLLLNGKKATDNVYLKPNQKYTAKVFASEPDNDTLVYKWIILKEVVTRSQGGEKELEPPYINIEVISDQGDKFTFIAPKEGEYRIFAYVYDNKGKAGGGNIPFMVKK</sequence>
<dbReference type="SUPFAM" id="SSF51445">
    <property type="entry name" value="(Trans)glycosidases"/>
    <property type="match status" value="1"/>
</dbReference>
<evidence type="ECO:0000313" key="3">
    <source>
        <dbReference type="EMBL" id="MEB3344789.1"/>
    </source>
</evidence>
<comment type="similarity">
    <text evidence="1">Belongs to the glycosyl hydrolase 2 family.</text>
</comment>
<accession>A0ABU5ZRU4</accession>
<dbReference type="Gene3D" id="3.20.20.80">
    <property type="entry name" value="Glycosidases"/>
    <property type="match status" value="1"/>
</dbReference>
<comment type="caution">
    <text evidence="3">The sequence shown here is derived from an EMBL/GenBank/DDBJ whole genome shotgun (WGS) entry which is preliminary data.</text>
</comment>
<dbReference type="EMBL" id="JAYKLX010000002">
    <property type="protein sequence ID" value="MEB3344789.1"/>
    <property type="molecule type" value="Genomic_DNA"/>
</dbReference>
<dbReference type="InterPro" id="IPR017853">
    <property type="entry name" value="GH"/>
</dbReference>
<reference evidence="3 4" key="1">
    <citation type="journal article" date="2013" name="Int. J. Syst. Evol. Microbiol.">
        <title>Aquimarina gracilis sp. nov., isolated from the gut microflora of a mussel, Mytilus coruscus, and emended description of Aquimarina spongiae.</title>
        <authorList>
            <person name="Park S.C."/>
            <person name="Choe H.N."/>
            <person name="Baik K.S."/>
            <person name="Seong C.N."/>
        </authorList>
    </citation>
    <scope>NUCLEOTIDE SEQUENCE [LARGE SCALE GENOMIC DNA]</scope>
    <source>
        <strain evidence="3 4">PSC32</strain>
    </source>
</reference>
<proteinExistence type="inferred from homology"/>
<organism evidence="3 4">
    <name type="scientific">Aquimarina gracilis</name>
    <dbReference type="NCBI Taxonomy" id="874422"/>
    <lineage>
        <taxon>Bacteria</taxon>
        <taxon>Pseudomonadati</taxon>
        <taxon>Bacteroidota</taxon>
        <taxon>Flavobacteriia</taxon>
        <taxon>Flavobacteriales</taxon>
        <taxon>Flavobacteriaceae</taxon>
        <taxon>Aquimarina</taxon>
    </lineage>
</organism>
<evidence type="ECO:0000259" key="2">
    <source>
        <dbReference type="Pfam" id="PF02836"/>
    </source>
</evidence>
<dbReference type="InterPro" id="IPR006103">
    <property type="entry name" value="Glyco_hydro_2_cat"/>
</dbReference>
<name>A0ABU5ZRU4_9FLAO</name>
<dbReference type="Proteomes" id="UP001327027">
    <property type="component" value="Unassembled WGS sequence"/>
</dbReference>
<dbReference type="GO" id="GO:0016787">
    <property type="term" value="F:hydrolase activity"/>
    <property type="evidence" value="ECO:0007669"/>
    <property type="project" value="UniProtKB-KW"/>
</dbReference>
<keyword evidence="4" id="KW-1185">Reference proteome</keyword>
<feature type="domain" description="Glycoside hydrolase family 2 catalytic" evidence="2">
    <location>
        <begin position="56"/>
        <end position="243"/>
    </location>
</feature>
<dbReference type="RefSeq" id="WP_324178827.1">
    <property type="nucleotide sequence ID" value="NZ_BAABAW010000003.1"/>
</dbReference>
<evidence type="ECO:0000313" key="4">
    <source>
        <dbReference type="Proteomes" id="UP001327027"/>
    </source>
</evidence>
<protein>
    <submittedName>
        <fullName evidence="3">Glycoside hydrolase family 2 TIM barrel-domain containing protein</fullName>
    </submittedName>
</protein>
<dbReference type="Pfam" id="PF02836">
    <property type="entry name" value="Glyco_hydro_2_C"/>
    <property type="match status" value="1"/>
</dbReference>
<evidence type="ECO:0000256" key="1">
    <source>
        <dbReference type="ARBA" id="ARBA00007401"/>
    </source>
</evidence>
<dbReference type="PANTHER" id="PTHR10066:SF67">
    <property type="entry name" value="BETA-GLUCURONIDASE"/>
    <property type="match status" value="1"/>
</dbReference>
<gene>
    <name evidence="3" type="ORF">U6A24_04925</name>
</gene>
<keyword evidence="3" id="KW-0378">Hydrolase</keyword>
<dbReference type="PANTHER" id="PTHR10066">
    <property type="entry name" value="BETA-GLUCURONIDASE"/>
    <property type="match status" value="1"/>
</dbReference>